<organism evidence="1 2">
    <name type="scientific">Candidatus Mycoplasma haematobovis</name>
    <dbReference type="NCBI Taxonomy" id="432608"/>
    <lineage>
        <taxon>Bacteria</taxon>
        <taxon>Bacillati</taxon>
        <taxon>Mycoplasmatota</taxon>
        <taxon>Mollicutes</taxon>
        <taxon>Mycoplasmataceae</taxon>
        <taxon>Mycoplasma</taxon>
    </lineage>
</organism>
<sequence>MCDRCWGSIVDGATAGVLLSRSILEKNLKKEGYHLISEVEDSKKDTLFNSKWTKYKQETNKANTFSKSEEHKTISKEDFIKLCKFKRYLLQRKSN</sequence>
<accession>A0A1A9QCW9</accession>
<reference evidence="2" key="1">
    <citation type="submission" date="2016-04" db="EMBL/GenBank/DDBJ databases">
        <authorList>
            <person name="Quiroz-Castaneda R.E."/>
            <person name="Martinez-Ocampo F."/>
        </authorList>
    </citation>
    <scope>NUCLEOTIDE SEQUENCE [LARGE SCALE GENOMIC DNA]</scope>
    <source>
        <strain evidence="2">INIFAP01</strain>
    </source>
</reference>
<dbReference type="RefSeq" id="WP_187150466.1">
    <property type="nucleotide sequence ID" value="NZ_LWUJ01000012.1"/>
</dbReference>
<proteinExistence type="predicted"/>
<evidence type="ECO:0000313" key="2">
    <source>
        <dbReference type="Proteomes" id="UP000077623"/>
    </source>
</evidence>
<protein>
    <submittedName>
        <fullName evidence="1">Uncharacterized protein</fullName>
    </submittedName>
</protein>
<keyword evidence="2" id="KW-1185">Reference proteome</keyword>
<dbReference type="Proteomes" id="UP000077623">
    <property type="component" value="Unassembled WGS sequence"/>
</dbReference>
<gene>
    <name evidence="1" type="ORF">A6V39_04135</name>
</gene>
<dbReference type="EMBL" id="LWUJ01000012">
    <property type="protein sequence ID" value="OAL10078.1"/>
    <property type="molecule type" value="Genomic_DNA"/>
</dbReference>
<evidence type="ECO:0000313" key="1">
    <source>
        <dbReference type="EMBL" id="OAL10078.1"/>
    </source>
</evidence>
<dbReference type="STRING" id="432608.A6V39_04135"/>
<dbReference type="AlphaFoldDB" id="A0A1A9QCW9"/>
<name>A0A1A9QCW9_9MOLU</name>
<comment type="caution">
    <text evidence="1">The sequence shown here is derived from an EMBL/GenBank/DDBJ whole genome shotgun (WGS) entry which is preliminary data.</text>
</comment>